<dbReference type="GeneID" id="111150739"/>
<organism evidence="2 3">
    <name type="scientific">Enhydra lutris kenyoni</name>
    <name type="common">northern sea otter</name>
    <dbReference type="NCBI Taxonomy" id="391180"/>
    <lineage>
        <taxon>Eukaryota</taxon>
        <taxon>Metazoa</taxon>
        <taxon>Chordata</taxon>
        <taxon>Craniata</taxon>
        <taxon>Vertebrata</taxon>
        <taxon>Euteleostomi</taxon>
        <taxon>Mammalia</taxon>
        <taxon>Eutheria</taxon>
        <taxon>Laurasiatheria</taxon>
        <taxon>Carnivora</taxon>
        <taxon>Caniformia</taxon>
        <taxon>Musteloidea</taxon>
        <taxon>Mustelidae</taxon>
        <taxon>Lutrinae</taxon>
        <taxon>Enhydra</taxon>
    </lineage>
</organism>
<feature type="compositionally biased region" description="Polar residues" evidence="1">
    <location>
        <begin position="1"/>
        <end position="10"/>
    </location>
</feature>
<accession>A0A2Y9JSK0</accession>
<name>A0A2Y9JSK0_ENHLU</name>
<evidence type="ECO:0000313" key="3">
    <source>
        <dbReference type="RefSeq" id="XP_022364022.1"/>
    </source>
</evidence>
<dbReference type="Proteomes" id="UP000248482">
    <property type="component" value="Unplaced"/>
</dbReference>
<proteinExistence type="predicted"/>
<keyword evidence="2" id="KW-1185">Reference proteome</keyword>
<dbReference type="KEGG" id="elk:111150739"/>
<dbReference type="RefSeq" id="XP_022364022.1">
    <property type="nucleotide sequence ID" value="XM_022508314.1"/>
</dbReference>
<feature type="region of interest" description="Disordered" evidence="1">
    <location>
        <begin position="1"/>
        <end position="33"/>
    </location>
</feature>
<reference evidence="3" key="1">
    <citation type="submission" date="2025-08" db="UniProtKB">
        <authorList>
            <consortium name="RefSeq"/>
        </authorList>
    </citation>
    <scope>IDENTIFICATION</scope>
    <source>
        <tissue evidence="3">Blood</tissue>
    </source>
</reference>
<gene>
    <name evidence="3" type="primary">LOC111150739</name>
</gene>
<sequence length="146" mass="15157">MPTRFPSTHGRSAGCLPPSSRDPKLRPDVPRPAPAQAVAGCERILLNGISSINVGLTGKELQRPFPMVGAGRARLRGECVTAERSEGLRDGGQTGGVGAAECPGSPLAASWRTRVGSKGFDLGHPGFLSAALLRPLLLPGFHISIS</sequence>
<dbReference type="AlphaFoldDB" id="A0A2Y9JSK0"/>
<protein>
    <submittedName>
        <fullName evidence="3">Uncharacterized protein LOC111150739</fullName>
    </submittedName>
</protein>
<evidence type="ECO:0000313" key="2">
    <source>
        <dbReference type="Proteomes" id="UP000248482"/>
    </source>
</evidence>
<evidence type="ECO:0000256" key="1">
    <source>
        <dbReference type="SAM" id="MobiDB-lite"/>
    </source>
</evidence>